<dbReference type="Proteomes" id="UP000292884">
    <property type="component" value="Unassembled WGS sequence"/>
</dbReference>
<evidence type="ECO:0000313" key="1">
    <source>
        <dbReference type="EMBL" id="TCC88776.1"/>
    </source>
</evidence>
<evidence type="ECO:0000313" key="2">
    <source>
        <dbReference type="Proteomes" id="UP000292884"/>
    </source>
</evidence>
<dbReference type="RefSeq" id="WP_131554831.1">
    <property type="nucleotide sequence ID" value="NZ_SJSK01000005.1"/>
</dbReference>
<proteinExistence type="predicted"/>
<organism evidence="1 2">
    <name type="scientific">Pedobacter frigiditerrae</name>
    <dbReference type="NCBI Taxonomy" id="2530452"/>
    <lineage>
        <taxon>Bacteria</taxon>
        <taxon>Pseudomonadati</taxon>
        <taxon>Bacteroidota</taxon>
        <taxon>Sphingobacteriia</taxon>
        <taxon>Sphingobacteriales</taxon>
        <taxon>Sphingobacteriaceae</taxon>
        <taxon>Pedobacter</taxon>
    </lineage>
</organism>
<accession>A0A4V6N5P0</accession>
<reference evidence="1 2" key="1">
    <citation type="submission" date="2019-02" db="EMBL/GenBank/DDBJ databases">
        <title>Pedobacter sp. RP-1-13 sp. nov., isolated from Arctic soil.</title>
        <authorList>
            <person name="Dahal R.H."/>
        </authorList>
    </citation>
    <scope>NUCLEOTIDE SEQUENCE [LARGE SCALE GENOMIC DNA]</scope>
    <source>
        <strain evidence="1 2">RP-1-13</strain>
    </source>
</reference>
<keyword evidence="2" id="KW-1185">Reference proteome</keyword>
<name>A0A4V6N5P0_9SPHI</name>
<dbReference type="AlphaFoldDB" id="A0A4V6N5P0"/>
<sequence length="134" mass="15942">MNKINLDAIFDVNSRDHKKIFNLTLGNRLKHPWLIETVYFNDENLKILTEGKEARNYLCHESTLGFSFGFDLIENYRPVEDFLLIKQNIDKLCNAFVLISEFHYQIQEKEPSQYTGENYMEQLKEWIFINDASI</sequence>
<gene>
    <name evidence="1" type="ORF">EZ428_19295</name>
</gene>
<dbReference type="EMBL" id="SJSK01000005">
    <property type="protein sequence ID" value="TCC88776.1"/>
    <property type="molecule type" value="Genomic_DNA"/>
</dbReference>
<comment type="caution">
    <text evidence="1">The sequence shown here is derived from an EMBL/GenBank/DDBJ whole genome shotgun (WGS) entry which is preliminary data.</text>
</comment>
<protein>
    <submittedName>
        <fullName evidence="1">Uncharacterized protein</fullName>
    </submittedName>
</protein>